<feature type="domain" description="TonB-dependent receptor plug" evidence="11">
    <location>
        <begin position="219"/>
        <end position="323"/>
    </location>
</feature>
<dbReference type="EMBL" id="ADGI01000062">
    <property type="protein sequence ID" value="EGV29184.1"/>
    <property type="molecule type" value="Genomic_DNA"/>
</dbReference>
<dbReference type="InterPro" id="IPR039426">
    <property type="entry name" value="TonB-dep_rcpt-like"/>
</dbReference>
<dbReference type="InterPro" id="IPR012910">
    <property type="entry name" value="Plug_dom"/>
</dbReference>
<dbReference type="Pfam" id="PF00593">
    <property type="entry name" value="TonB_dep_Rec_b-barrel"/>
    <property type="match status" value="1"/>
</dbReference>
<accession>G1WDN5</accession>
<evidence type="ECO:0000313" key="13">
    <source>
        <dbReference type="Proteomes" id="UP000005141"/>
    </source>
</evidence>
<evidence type="ECO:0000256" key="5">
    <source>
        <dbReference type="ARBA" id="ARBA00023077"/>
    </source>
</evidence>
<organism evidence="12 13">
    <name type="scientific">Segatella oulorum F0390</name>
    <dbReference type="NCBI Taxonomy" id="702438"/>
    <lineage>
        <taxon>Bacteria</taxon>
        <taxon>Pseudomonadati</taxon>
        <taxon>Bacteroidota</taxon>
        <taxon>Bacteroidia</taxon>
        <taxon>Bacteroidales</taxon>
        <taxon>Prevotellaceae</taxon>
        <taxon>Segatella</taxon>
    </lineage>
</organism>
<comment type="similarity">
    <text evidence="8 9">Belongs to the TonB-dependent receptor family.</text>
</comment>
<comment type="subcellular location">
    <subcellularLocation>
        <location evidence="1 8">Cell outer membrane</location>
        <topology evidence="1 8">Multi-pass membrane protein</topology>
    </subcellularLocation>
</comment>
<feature type="domain" description="TonB-dependent receptor-like beta-barrel" evidence="10">
    <location>
        <begin position="542"/>
        <end position="937"/>
    </location>
</feature>
<dbReference type="AlphaFoldDB" id="G1WDN5"/>
<evidence type="ECO:0000256" key="9">
    <source>
        <dbReference type="RuleBase" id="RU003357"/>
    </source>
</evidence>
<protein>
    <recommendedName>
        <fullName evidence="14">Secretin/TonB short N-terminal domain-containing protein</fullName>
    </recommendedName>
</protein>
<dbReference type="Pfam" id="PF13715">
    <property type="entry name" value="CarbopepD_reg_2"/>
    <property type="match status" value="1"/>
</dbReference>
<evidence type="ECO:0000256" key="1">
    <source>
        <dbReference type="ARBA" id="ARBA00004571"/>
    </source>
</evidence>
<keyword evidence="2 8" id="KW-0813">Transport</keyword>
<reference evidence="12 13" key="1">
    <citation type="submission" date="2011-07" db="EMBL/GenBank/DDBJ databases">
        <title>The Genome Sequence of Prevotella oulorum F0390.</title>
        <authorList>
            <consortium name="The Broad Institute Genome Sequencing Platform"/>
            <consortium name="The Broad Institute Genome Sequencing Center for Infectious Disease"/>
            <person name="Earl A."/>
            <person name="Ward D."/>
            <person name="Feldgarden M."/>
            <person name="Gevers D."/>
            <person name="Izard J."/>
            <person name="Ganesan A."/>
            <person name="Baranova O.V."/>
            <person name="Blanton J.M."/>
            <person name="Tanner A.C."/>
            <person name="Dewhirst F.E."/>
            <person name="Young S.K."/>
            <person name="Zeng Q."/>
            <person name="Gargeya S."/>
            <person name="Fitzgerald M."/>
            <person name="Haas B."/>
            <person name="Abouelleil A."/>
            <person name="Alvarado L."/>
            <person name="Arachchi H.M."/>
            <person name="Berlin A."/>
            <person name="Brown A."/>
            <person name="Chapman S.B."/>
            <person name="Chen Z."/>
            <person name="Dunbar C."/>
            <person name="Freedman E."/>
            <person name="Gearin G."/>
            <person name="Gellesch M."/>
            <person name="Goldberg J."/>
            <person name="Griggs A."/>
            <person name="Gujja S."/>
            <person name="Heiman D."/>
            <person name="Howarth C."/>
            <person name="Larson L."/>
            <person name="Lui A."/>
            <person name="MacDonald P.J.P."/>
            <person name="Mehta T."/>
            <person name="Montmayeur A."/>
            <person name="Murphy C."/>
            <person name="Neiman D."/>
            <person name="Pearson M."/>
            <person name="Priest M."/>
            <person name="Roberts A."/>
            <person name="Saif S."/>
            <person name="Shea T."/>
            <person name="Shenoy N."/>
            <person name="Sisk P."/>
            <person name="Stolte C."/>
            <person name="Sykes S."/>
            <person name="Wortman J."/>
            <person name="Nusbaum C."/>
            <person name="Birren B."/>
        </authorList>
    </citation>
    <scope>NUCLEOTIDE SEQUENCE [LARGE SCALE GENOMIC DNA]</scope>
    <source>
        <strain evidence="12 13">F0390</strain>
    </source>
</reference>
<dbReference type="NCBIfam" id="TIGR04057">
    <property type="entry name" value="SusC_RagA_signa"/>
    <property type="match status" value="1"/>
</dbReference>
<evidence type="ECO:0000256" key="8">
    <source>
        <dbReference type="PROSITE-ProRule" id="PRU01360"/>
    </source>
</evidence>
<dbReference type="OrthoDB" id="778480at2"/>
<keyword evidence="3 8" id="KW-1134">Transmembrane beta strand</keyword>
<evidence type="ECO:0000256" key="4">
    <source>
        <dbReference type="ARBA" id="ARBA00022692"/>
    </source>
</evidence>
<evidence type="ECO:0000259" key="10">
    <source>
        <dbReference type="Pfam" id="PF00593"/>
    </source>
</evidence>
<dbReference type="InterPro" id="IPR036942">
    <property type="entry name" value="Beta-barrel_TonB_sf"/>
</dbReference>
<dbReference type="PATRIC" id="fig|702438.4.peg.2006"/>
<dbReference type="eggNOG" id="COG4771">
    <property type="taxonomic scope" value="Bacteria"/>
</dbReference>
<keyword evidence="6 8" id="KW-0472">Membrane</keyword>
<dbReference type="Gene3D" id="2.170.130.10">
    <property type="entry name" value="TonB-dependent receptor, plug domain"/>
    <property type="match status" value="1"/>
</dbReference>
<evidence type="ECO:0000313" key="12">
    <source>
        <dbReference type="EMBL" id="EGV29184.1"/>
    </source>
</evidence>
<evidence type="ECO:0008006" key="14">
    <source>
        <dbReference type="Google" id="ProtNLM"/>
    </source>
</evidence>
<dbReference type="InterPro" id="IPR023997">
    <property type="entry name" value="TonB-dep_OMP_SusC/RagA_CS"/>
</dbReference>
<sequence>MREKSRQKTRRVHMMQRSLSALLLMAPLGMLASPLGNYRVTNVNYSVAAEQQTVGGVLNFIEKNSNYVFLYGADVQKLLQNKVSVTLGNRPMLDILNDLCKAVGLSSHTSGNQITLTASASTTTAKAGRRAISGKVTDAAGEPIIGATISEKGGRNGTTTNVNGEFSLEVNPESMLTISYVGFAPQTVKARNAMHITLAEEAKGLDEVVVIGYGTKKKANLIGAVSTVTADELKDRPVSSAGQMLQGQVPNLNISFSSGTPGESTKMNIRGATSIVNSGAPLVLIDGVEGDLDRVNPNDIESISVLKDAASAAIYGARAGFGVIIVTTKSNKDGQAHITYNGRFSWSAPTTKTNFMTNGYQTAKLVDTFFNATSGGSYSKLTVDDYKELEARQYDTTETPARPWTVVGSDGRYHYYGNFDWYNYLFDFTQPTWNHNLSISGGNDKMNYMLSGGMNDHDGVYALSTDKYRTRNLMAKFNAEVTPWFHIFSSASLFKSKYTQPGYDFEDGGNVGNLTFHAMPWIVPVNPDGTNVYTLPNSGDKPADGFAAMLRTGNGFSTVKKTEHTYAIGGVLKLMEGLELTGKMTYRTFIKDKLFRMASFQYSERPNEMKTANSGFFGNRLKDGRATTDVYVYDLYGNYHKTFAEAHNLAIMAGMNYERGSYKWVEPSGKDLLSETLNDLNLSVGAKSVKGAQHEYALLGYFGRISYDYLGKYMAEVNMRYDGTSRFKSSDRWGFFPSVALGWRISEEKFFHHLLPVVSNLKLRASIGSLGNQVTDGYSNPYYPYIRLISLDNMTKLNYIFNNAQAMYAKIGSPVSGSLTWEKVVTSNVGLDLGLLNNRLALTLDVYQRNTKDMLATSLTLPAVYGYAVPLENNGELRTRGFELSLSWNDKFLLAGKPFYYGVTASLADSKSKLTKFRGNETKILGKNYEGMEWGEIWGYRVQGIYQTNAEVAARGVDQSFLGSKFSNQAGDLIFEDIDGNHKINNGKGTLDDHGDLVKLGNTQARYHYGFSVNLSWYGVDMSMFWQGIGRQNIYPGDNNMMFWGPYSRAYSSFIPADLLGKVWSENNRNAYFPRAGQDQARWFAMSKVNDRYLQNLAYCRLKNLTIGYTLPKMLTKKIYLDKVRFYFSGENLFTTTKLKSDYLDPEQMTTDRNGRVYPFSKTFSFGVDVSF</sequence>
<gene>
    <name evidence="12" type="ORF">HMPREF9431_01936</name>
</gene>
<evidence type="ECO:0000256" key="3">
    <source>
        <dbReference type="ARBA" id="ARBA00022452"/>
    </source>
</evidence>
<keyword evidence="5 9" id="KW-0798">TonB box</keyword>
<dbReference type="Gene3D" id="2.60.40.1120">
    <property type="entry name" value="Carboxypeptidase-like, regulatory domain"/>
    <property type="match status" value="1"/>
</dbReference>
<dbReference type="InterPro" id="IPR000531">
    <property type="entry name" value="Beta-barrel_TonB"/>
</dbReference>
<comment type="caution">
    <text evidence="12">The sequence shown here is derived from an EMBL/GenBank/DDBJ whole genome shotgun (WGS) entry which is preliminary data.</text>
</comment>
<dbReference type="HOGENOM" id="CLU_004317_1_1_10"/>
<keyword evidence="13" id="KW-1185">Reference proteome</keyword>
<evidence type="ECO:0000256" key="6">
    <source>
        <dbReference type="ARBA" id="ARBA00023136"/>
    </source>
</evidence>
<keyword evidence="7 8" id="KW-0998">Cell outer membrane</keyword>
<dbReference type="GO" id="GO:0009279">
    <property type="term" value="C:cell outer membrane"/>
    <property type="evidence" value="ECO:0007669"/>
    <property type="project" value="UniProtKB-SubCell"/>
</dbReference>
<dbReference type="Pfam" id="PF07715">
    <property type="entry name" value="Plug"/>
    <property type="match status" value="1"/>
</dbReference>
<dbReference type="PROSITE" id="PS52016">
    <property type="entry name" value="TONB_DEPENDENT_REC_3"/>
    <property type="match status" value="1"/>
</dbReference>
<dbReference type="InterPro" id="IPR023996">
    <property type="entry name" value="TonB-dep_OMP_SusC/RagA"/>
</dbReference>
<evidence type="ECO:0000256" key="2">
    <source>
        <dbReference type="ARBA" id="ARBA00022448"/>
    </source>
</evidence>
<dbReference type="Gene3D" id="2.40.170.20">
    <property type="entry name" value="TonB-dependent receptor, beta-barrel domain"/>
    <property type="match status" value="1"/>
</dbReference>
<proteinExistence type="inferred from homology"/>
<dbReference type="Proteomes" id="UP000005141">
    <property type="component" value="Unassembled WGS sequence"/>
</dbReference>
<dbReference type="NCBIfam" id="TIGR04056">
    <property type="entry name" value="OMP_RagA_SusC"/>
    <property type="match status" value="1"/>
</dbReference>
<dbReference type="SUPFAM" id="SSF56935">
    <property type="entry name" value="Porins"/>
    <property type="match status" value="1"/>
</dbReference>
<evidence type="ECO:0000256" key="7">
    <source>
        <dbReference type="ARBA" id="ARBA00023237"/>
    </source>
</evidence>
<dbReference type="InterPro" id="IPR008969">
    <property type="entry name" value="CarboxyPept-like_regulatory"/>
</dbReference>
<dbReference type="SUPFAM" id="SSF49464">
    <property type="entry name" value="Carboxypeptidase regulatory domain-like"/>
    <property type="match status" value="1"/>
</dbReference>
<dbReference type="InterPro" id="IPR037066">
    <property type="entry name" value="Plug_dom_sf"/>
</dbReference>
<keyword evidence="4 8" id="KW-0812">Transmembrane</keyword>
<name>G1WDN5_9BACT</name>
<evidence type="ECO:0000259" key="11">
    <source>
        <dbReference type="Pfam" id="PF07715"/>
    </source>
</evidence>